<comment type="catalytic activity">
    <reaction evidence="6">
        <text>dimethylallyl phosphate + FMNH2 = prenylated FMNH2 + phosphate</text>
        <dbReference type="Rhea" id="RHEA:37743"/>
        <dbReference type="ChEBI" id="CHEBI:43474"/>
        <dbReference type="ChEBI" id="CHEBI:57618"/>
        <dbReference type="ChEBI" id="CHEBI:87467"/>
        <dbReference type="ChEBI" id="CHEBI:88052"/>
        <dbReference type="EC" id="2.5.1.129"/>
    </reaction>
</comment>
<dbReference type="EMBL" id="FNMU01000004">
    <property type="protein sequence ID" value="SDW66508.1"/>
    <property type="molecule type" value="Genomic_DNA"/>
</dbReference>
<evidence type="ECO:0000256" key="4">
    <source>
        <dbReference type="ARBA" id="ARBA00022679"/>
    </source>
</evidence>
<dbReference type="HAMAP" id="MF_01984">
    <property type="entry name" value="ubiX_pad"/>
    <property type="match status" value="1"/>
</dbReference>
<keyword evidence="2 6" id="KW-0285">Flavoprotein</keyword>
<keyword evidence="1 6" id="KW-0637">Prenyltransferase</keyword>
<dbReference type="GO" id="GO:0016831">
    <property type="term" value="F:carboxy-lyase activity"/>
    <property type="evidence" value="ECO:0007669"/>
    <property type="project" value="TreeGrafter"/>
</dbReference>
<reference evidence="9 13" key="3">
    <citation type="submission" date="2018-10" db="EMBL/GenBank/DDBJ databases">
        <title>Cultivation of a novel Methanohalophilus strain from Kebrit Deep of the Red Sea and a genomic comparison of members of the genus Methanohalophilus.</title>
        <authorList>
            <person name="Guan Y."/>
            <person name="Ngugi D.K."/>
            <person name="Stingl U."/>
        </authorList>
    </citation>
    <scope>NUCLEOTIDE SEQUENCE [LARGE SCALE GENOMIC DNA]</scope>
    <source>
        <strain evidence="9 13">DSM 3094</strain>
    </source>
</reference>
<comment type="caution">
    <text evidence="6">Lacks conserved residue(s) required for the propagation of feature annotation.</text>
</comment>
<gene>
    <name evidence="6" type="primary">ubiX</name>
    <name evidence="8" type="ORF">BHR79_05085</name>
    <name evidence="9" type="ORF">EFE40_09640</name>
    <name evidence="10" type="ORF">SAMN04515625_1355</name>
</gene>
<dbReference type="STRING" id="2177.BHR79_05085"/>
<keyword evidence="11" id="KW-1185">Reference proteome</keyword>
<dbReference type="EMBL" id="CP017921">
    <property type="protein sequence ID" value="APH38924.1"/>
    <property type="molecule type" value="Genomic_DNA"/>
</dbReference>
<evidence type="ECO:0000256" key="6">
    <source>
        <dbReference type="HAMAP-Rule" id="MF_01984"/>
    </source>
</evidence>
<feature type="domain" description="Flavoprotein" evidence="7">
    <location>
        <begin position="1"/>
        <end position="171"/>
    </location>
</feature>
<evidence type="ECO:0000313" key="9">
    <source>
        <dbReference type="EMBL" id="RNI07449.1"/>
    </source>
</evidence>
<evidence type="ECO:0000256" key="3">
    <source>
        <dbReference type="ARBA" id="ARBA00022643"/>
    </source>
</evidence>
<dbReference type="PANTHER" id="PTHR43374:SF1">
    <property type="entry name" value="FLAVIN PRENYLTRANSFERASE PAD1, MITOCHONDRIAL"/>
    <property type="match status" value="1"/>
</dbReference>
<proteinExistence type="inferred from homology"/>
<comment type="function">
    <text evidence="6">Flavin prenyltransferase that catalyzes the synthesis of the prenylated FMN cofactor (prenyl-FMN) for 4-hydroxy-3-polyprenylbenzoic acid decarboxylase UbiD. The prenyltransferase is metal-independent and links a dimethylallyl moiety from dimethylallyl monophosphate (DMAP) to the flavin N5 and C6 atoms of FMN.</text>
</comment>
<dbReference type="GO" id="GO:0106141">
    <property type="term" value="F:flavin prenyltransferase activity"/>
    <property type="evidence" value="ECO:0007669"/>
    <property type="project" value="UniProtKB-EC"/>
</dbReference>
<organism evidence="8 11">
    <name type="scientific">Methanohalophilus halophilus</name>
    <dbReference type="NCBI Taxonomy" id="2177"/>
    <lineage>
        <taxon>Archaea</taxon>
        <taxon>Methanobacteriati</taxon>
        <taxon>Methanobacteriota</taxon>
        <taxon>Stenosarchaea group</taxon>
        <taxon>Methanomicrobia</taxon>
        <taxon>Methanosarcinales</taxon>
        <taxon>Methanosarcinaceae</taxon>
        <taxon>Methanohalophilus</taxon>
    </lineage>
</organism>
<dbReference type="RefSeq" id="WP_072561363.1">
    <property type="nucleotide sequence ID" value="NZ_CP017921.1"/>
</dbReference>
<evidence type="ECO:0000313" key="12">
    <source>
        <dbReference type="Proteomes" id="UP000198669"/>
    </source>
</evidence>
<dbReference type="InterPro" id="IPR004507">
    <property type="entry name" value="UbiX-like"/>
</dbReference>
<reference evidence="8 11" key="1">
    <citation type="submission" date="2016-10" db="EMBL/GenBank/DDBJ databases">
        <title>Methanohalophilus halophilus.</title>
        <authorList>
            <person name="L'haridon S."/>
        </authorList>
    </citation>
    <scope>NUCLEOTIDE SEQUENCE [LARGE SCALE GENOMIC DNA]</scope>
    <source>
        <strain evidence="8 11">Z-7982</strain>
    </source>
</reference>
<accession>A0A1L3Q223</accession>
<dbReference type="NCBIfam" id="NF004685">
    <property type="entry name" value="PRK06029.1"/>
    <property type="match status" value="1"/>
</dbReference>
<dbReference type="Proteomes" id="UP000267921">
    <property type="component" value="Unassembled WGS sequence"/>
</dbReference>
<dbReference type="InterPro" id="IPR036551">
    <property type="entry name" value="Flavin_trans-like"/>
</dbReference>
<evidence type="ECO:0000256" key="1">
    <source>
        <dbReference type="ARBA" id="ARBA00022602"/>
    </source>
</evidence>
<dbReference type="EC" id="2.5.1.129" evidence="6"/>
<dbReference type="Proteomes" id="UP000186879">
    <property type="component" value="Chromosome"/>
</dbReference>
<keyword evidence="4 6" id="KW-0808">Transferase</keyword>
<evidence type="ECO:0000313" key="10">
    <source>
        <dbReference type="EMBL" id="SDW66508.1"/>
    </source>
</evidence>
<evidence type="ECO:0000259" key="7">
    <source>
        <dbReference type="Pfam" id="PF02441"/>
    </source>
</evidence>
<evidence type="ECO:0000256" key="2">
    <source>
        <dbReference type="ARBA" id="ARBA00022630"/>
    </source>
</evidence>
<dbReference type="GeneID" id="30583115"/>
<dbReference type="OrthoDB" id="9540at2157"/>
<sequence length="187" mass="20617">MEVVVGISGASGAQYGIRLLEIFAEKGIYTHLVITSAARQIINIETDWKIEEVEKLACEVHEEKDFTASVASGSHPYNALIIAPCSMKTAASIAHGISDNLLTRAADVCLKEGRNVILMVRETPYSRIHLENLLKLKESGTQVLPACPAFYNKPQSIDDLIDFMAGRVLDLLNIDNDVYPRWEGDSN</sequence>
<keyword evidence="3 6" id="KW-0288">FMN</keyword>
<evidence type="ECO:0000256" key="5">
    <source>
        <dbReference type="ARBA" id="ARBA00060793"/>
    </source>
</evidence>
<feature type="binding site" evidence="6">
    <location>
        <begin position="86"/>
        <end position="89"/>
    </location>
    <ligand>
        <name>FMN</name>
        <dbReference type="ChEBI" id="CHEBI:58210"/>
    </ligand>
</feature>
<reference evidence="10 12" key="2">
    <citation type="submission" date="2016-10" db="EMBL/GenBank/DDBJ databases">
        <authorList>
            <person name="de Groot N.N."/>
        </authorList>
    </citation>
    <scope>NUCLEOTIDE SEQUENCE [LARGE SCALE GENOMIC DNA]</scope>
    <source>
        <strain evidence="10 12">Z-7982</strain>
    </source>
</reference>
<feature type="binding site" evidence="6">
    <location>
        <position position="121"/>
    </location>
    <ligand>
        <name>FMN</name>
        <dbReference type="ChEBI" id="CHEBI:58210"/>
    </ligand>
</feature>
<dbReference type="EMBL" id="RJJG01000008">
    <property type="protein sequence ID" value="RNI07449.1"/>
    <property type="molecule type" value="Genomic_DNA"/>
</dbReference>
<dbReference type="AlphaFoldDB" id="A0A1L3Q223"/>
<name>A0A1L3Q223_9EURY</name>
<evidence type="ECO:0000313" key="11">
    <source>
        <dbReference type="Proteomes" id="UP000186879"/>
    </source>
</evidence>
<comment type="similarity">
    <text evidence="5 6">Belongs to the UbiX/PAD1 family.</text>
</comment>
<dbReference type="FunFam" id="3.40.50.1950:FF:000001">
    <property type="entry name" value="Flavin prenyltransferase UbiX"/>
    <property type="match status" value="1"/>
</dbReference>
<evidence type="ECO:0000313" key="8">
    <source>
        <dbReference type="EMBL" id="APH38924.1"/>
    </source>
</evidence>
<dbReference type="Proteomes" id="UP000198669">
    <property type="component" value="Unassembled WGS sequence"/>
</dbReference>
<dbReference type="InterPro" id="IPR003382">
    <property type="entry name" value="Flavoprotein"/>
</dbReference>
<dbReference type="KEGG" id="mhaz:BHR79_05085"/>
<feature type="binding site" evidence="6">
    <location>
        <begin position="9"/>
        <end position="11"/>
    </location>
    <ligand>
        <name>FMN</name>
        <dbReference type="ChEBI" id="CHEBI:58210"/>
    </ligand>
</feature>
<dbReference type="Pfam" id="PF02441">
    <property type="entry name" value="Flavoprotein"/>
    <property type="match status" value="1"/>
</dbReference>
<feature type="binding site" evidence="6">
    <location>
        <position position="151"/>
    </location>
    <ligand>
        <name>dimethylallyl phosphate</name>
        <dbReference type="ChEBI" id="CHEBI:88052"/>
    </ligand>
</feature>
<dbReference type="SUPFAM" id="SSF52507">
    <property type="entry name" value="Homo-oligomeric flavin-containing Cys decarboxylases, HFCD"/>
    <property type="match status" value="1"/>
</dbReference>
<feature type="binding site" evidence="6">
    <location>
        <position position="35"/>
    </location>
    <ligand>
        <name>FMN</name>
        <dbReference type="ChEBI" id="CHEBI:58210"/>
    </ligand>
</feature>
<dbReference type="NCBIfam" id="TIGR00421">
    <property type="entry name" value="ubiX_pad"/>
    <property type="match status" value="1"/>
</dbReference>
<dbReference type="Gene3D" id="3.40.50.1950">
    <property type="entry name" value="Flavin prenyltransferase-like"/>
    <property type="match status" value="1"/>
</dbReference>
<dbReference type="PANTHER" id="PTHR43374">
    <property type="entry name" value="FLAVIN PRENYLTRANSFERASE"/>
    <property type="match status" value="1"/>
</dbReference>
<protein>
    <recommendedName>
        <fullName evidence="6">Flavin prenyltransferase UbiX</fullName>
        <ecNumber evidence="6">2.5.1.129</ecNumber>
    </recommendedName>
</protein>
<feature type="binding site" evidence="6">
    <location>
        <position position="167"/>
    </location>
    <ligand>
        <name>dimethylallyl phosphate</name>
        <dbReference type="ChEBI" id="CHEBI:88052"/>
    </ligand>
</feature>
<evidence type="ECO:0000313" key="13">
    <source>
        <dbReference type="Proteomes" id="UP000267921"/>
    </source>
</evidence>